<gene>
    <name evidence="1" type="ORF">BV22DRAFT_1042346</name>
</gene>
<evidence type="ECO:0000313" key="1">
    <source>
        <dbReference type="EMBL" id="KAH7917445.1"/>
    </source>
</evidence>
<keyword evidence="2" id="KW-1185">Reference proteome</keyword>
<reference evidence="1" key="1">
    <citation type="journal article" date="2021" name="New Phytol.">
        <title>Evolutionary innovations through gain and loss of genes in the ectomycorrhizal Boletales.</title>
        <authorList>
            <person name="Wu G."/>
            <person name="Miyauchi S."/>
            <person name="Morin E."/>
            <person name="Kuo A."/>
            <person name="Drula E."/>
            <person name="Varga T."/>
            <person name="Kohler A."/>
            <person name="Feng B."/>
            <person name="Cao Y."/>
            <person name="Lipzen A."/>
            <person name="Daum C."/>
            <person name="Hundley H."/>
            <person name="Pangilinan J."/>
            <person name="Johnson J."/>
            <person name="Barry K."/>
            <person name="LaButti K."/>
            <person name="Ng V."/>
            <person name="Ahrendt S."/>
            <person name="Min B."/>
            <person name="Choi I.G."/>
            <person name="Park H."/>
            <person name="Plett J.M."/>
            <person name="Magnuson J."/>
            <person name="Spatafora J.W."/>
            <person name="Nagy L.G."/>
            <person name="Henrissat B."/>
            <person name="Grigoriev I.V."/>
            <person name="Yang Z.L."/>
            <person name="Xu J."/>
            <person name="Martin F.M."/>
        </authorList>
    </citation>
    <scope>NUCLEOTIDE SEQUENCE</scope>
    <source>
        <strain evidence="1">KUC20120723A-06</strain>
    </source>
</reference>
<name>A0ACB8AVC6_9AGAM</name>
<proteinExistence type="predicted"/>
<dbReference type="Proteomes" id="UP000790709">
    <property type="component" value="Unassembled WGS sequence"/>
</dbReference>
<protein>
    <submittedName>
        <fullName evidence="1">Uncharacterized protein</fullName>
    </submittedName>
</protein>
<evidence type="ECO:0000313" key="2">
    <source>
        <dbReference type="Proteomes" id="UP000790709"/>
    </source>
</evidence>
<comment type="caution">
    <text evidence="1">The sequence shown here is derived from an EMBL/GenBank/DDBJ whole genome shotgun (WGS) entry which is preliminary data.</text>
</comment>
<accession>A0ACB8AVC6</accession>
<sequence>MERELSSISLSALSLLCWDLCLTLDDEVRFIWSKTWRVPVKWLYLTARYVGIASFMCVQTRTFFISLMFRLRMASVLMISYSVNRSIGGGGNPLALSCKASLALQSGMTQVLVTVVELILMLRVHALYNRDRRVSVFLLFLAIGGTAVGIAGLCVTVPNAQFNSVCGVTDIGTSMTPFSFAFVVIDVTLLLLTILKCLHTFRITGRDAPVVVLMLRDGTAAFLATVSLLIATSVSLVVDRGKFLSVVTPWFKAVLSCAGCRLIINMQRLSLDSRILEHDAHGLPTITSRIVIEAPTTDSSTVIY</sequence>
<dbReference type="EMBL" id="MU267060">
    <property type="protein sequence ID" value="KAH7917445.1"/>
    <property type="molecule type" value="Genomic_DNA"/>
</dbReference>
<organism evidence="1 2">
    <name type="scientific">Leucogyrophana mollusca</name>
    <dbReference type="NCBI Taxonomy" id="85980"/>
    <lineage>
        <taxon>Eukaryota</taxon>
        <taxon>Fungi</taxon>
        <taxon>Dikarya</taxon>
        <taxon>Basidiomycota</taxon>
        <taxon>Agaricomycotina</taxon>
        <taxon>Agaricomycetes</taxon>
        <taxon>Agaricomycetidae</taxon>
        <taxon>Boletales</taxon>
        <taxon>Boletales incertae sedis</taxon>
        <taxon>Leucogyrophana</taxon>
    </lineage>
</organism>